<evidence type="ECO:0000256" key="1">
    <source>
        <dbReference type="SAM" id="MobiDB-lite"/>
    </source>
</evidence>
<gene>
    <name evidence="3" type="ORF">Tco_1113869</name>
</gene>
<protein>
    <submittedName>
        <fullName evidence="3">Retrovirus-related pol polyprotein from transposon TNT 1-94</fullName>
    </submittedName>
</protein>
<reference evidence="3" key="1">
    <citation type="journal article" date="2022" name="Int. J. Mol. Sci.">
        <title>Draft Genome of Tanacetum Coccineum: Genomic Comparison of Closely Related Tanacetum-Family Plants.</title>
        <authorList>
            <person name="Yamashiro T."/>
            <person name="Shiraishi A."/>
            <person name="Nakayama K."/>
            <person name="Satake H."/>
        </authorList>
    </citation>
    <scope>NUCLEOTIDE SEQUENCE</scope>
</reference>
<evidence type="ECO:0000313" key="4">
    <source>
        <dbReference type="Proteomes" id="UP001151760"/>
    </source>
</evidence>
<evidence type="ECO:0000313" key="3">
    <source>
        <dbReference type="EMBL" id="GJU03531.1"/>
    </source>
</evidence>
<feature type="compositionally biased region" description="Acidic residues" evidence="1">
    <location>
        <begin position="239"/>
        <end position="249"/>
    </location>
</feature>
<feature type="region of interest" description="Disordered" evidence="1">
    <location>
        <begin position="234"/>
        <end position="264"/>
    </location>
</feature>
<reference evidence="3" key="2">
    <citation type="submission" date="2022-01" db="EMBL/GenBank/DDBJ databases">
        <authorList>
            <person name="Yamashiro T."/>
            <person name="Shiraishi A."/>
            <person name="Satake H."/>
            <person name="Nakayama K."/>
        </authorList>
    </citation>
    <scope>NUCLEOTIDE SEQUENCE</scope>
</reference>
<organism evidence="3 4">
    <name type="scientific">Tanacetum coccineum</name>
    <dbReference type="NCBI Taxonomy" id="301880"/>
    <lineage>
        <taxon>Eukaryota</taxon>
        <taxon>Viridiplantae</taxon>
        <taxon>Streptophyta</taxon>
        <taxon>Embryophyta</taxon>
        <taxon>Tracheophyta</taxon>
        <taxon>Spermatophyta</taxon>
        <taxon>Magnoliopsida</taxon>
        <taxon>eudicotyledons</taxon>
        <taxon>Gunneridae</taxon>
        <taxon>Pentapetalae</taxon>
        <taxon>asterids</taxon>
        <taxon>campanulids</taxon>
        <taxon>Asterales</taxon>
        <taxon>Asteraceae</taxon>
        <taxon>Asteroideae</taxon>
        <taxon>Anthemideae</taxon>
        <taxon>Anthemidinae</taxon>
        <taxon>Tanacetum</taxon>
    </lineage>
</organism>
<keyword evidence="4" id="KW-1185">Reference proteome</keyword>
<comment type="caution">
    <text evidence="3">The sequence shown here is derived from an EMBL/GenBank/DDBJ whole genome shotgun (WGS) entry which is preliminary data.</text>
</comment>
<proteinExistence type="predicted"/>
<evidence type="ECO:0000259" key="2">
    <source>
        <dbReference type="Pfam" id="PF13976"/>
    </source>
</evidence>
<dbReference type="InterPro" id="IPR025724">
    <property type="entry name" value="GAG-pre-integrase_dom"/>
</dbReference>
<dbReference type="Proteomes" id="UP001151760">
    <property type="component" value="Unassembled WGS sequence"/>
</dbReference>
<accession>A0ABQ5IUK4</accession>
<name>A0ABQ5IUK4_9ASTR</name>
<dbReference type="Pfam" id="PF13976">
    <property type="entry name" value="gag_pre-integrs"/>
    <property type="match status" value="1"/>
</dbReference>
<dbReference type="EMBL" id="BQNB010021163">
    <property type="protein sequence ID" value="GJU03531.1"/>
    <property type="molecule type" value="Genomic_DNA"/>
</dbReference>
<sequence>MQLIQKLRDDQKRMKKAFEDVSGRNIATNSRVTPSWREIASLTILVKLASYTNLISLRTLEKEGYTIKLQSGKVKVIYSSRVILSGTRRDNCVYYLDGHEVAGELNASVEEKDSLAHVWHKRLGHICEARLQVLEKQEFSGKKSLGKLDFCENCVLEKSHRVSFYVGRHTIQGVIDYVYSNLWGPSQVESSRGKRNAVFNESVIYKDTLKNSGACIDKSVKELHVEVELQGLNNRTLEEDQTDQEDVDDKDVGGQETDQTSDLTNYQRDGFFEEEQDLGVSKSSSWEKAGELKWLFKIKEGIEGVKKPRYKASKAENGSTKLKKEFDIKELGEAKKILGMEITRDRIRKIMRVSQSGIDNRKSAHVPLGGHFKLSLKDCPVRDCDVERMSKASYANVVGSFNALDDVHEASVVSRYLANSDRGNHVDVTCFVDSDYAKDPDKEAEYMALTEAVKEAIWLRGLLEELGVELNIVVVNCDARFTYCGILFFMRGLSTSMCVITLSEWSWKQRRLKF</sequence>
<feature type="domain" description="GAG-pre-integrase" evidence="2">
    <location>
        <begin position="93"/>
        <end position="159"/>
    </location>
</feature>